<keyword evidence="4 7" id="KW-0812">Transmembrane</keyword>
<dbReference type="Pfam" id="PF13620">
    <property type="entry name" value="CarboxypepD_reg"/>
    <property type="match status" value="1"/>
</dbReference>
<dbReference type="AlphaFoldDB" id="A0AAJ5WT87"/>
<keyword evidence="2 7" id="KW-0813">Transport</keyword>
<evidence type="ECO:0000256" key="6">
    <source>
        <dbReference type="ARBA" id="ARBA00023237"/>
    </source>
</evidence>
<protein>
    <submittedName>
        <fullName evidence="9">TonB-dependent receptor</fullName>
    </submittedName>
</protein>
<dbReference type="Proteomes" id="UP001220610">
    <property type="component" value="Chromosome"/>
</dbReference>
<evidence type="ECO:0000256" key="2">
    <source>
        <dbReference type="ARBA" id="ARBA00022448"/>
    </source>
</evidence>
<evidence type="ECO:0000256" key="4">
    <source>
        <dbReference type="ARBA" id="ARBA00022692"/>
    </source>
</evidence>
<comment type="subcellular location">
    <subcellularLocation>
        <location evidence="1 7">Cell outer membrane</location>
        <topology evidence="1 7">Multi-pass membrane protein</topology>
    </subcellularLocation>
</comment>
<keyword evidence="6 7" id="KW-0998">Cell outer membrane</keyword>
<dbReference type="Pfam" id="PF07715">
    <property type="entry name" value="Plug"/>
    <property type="match status" value="1"/>
</dbReference>
<dbReference type="GO" id="GO:0009279">
    <property type="term" value="C:cell outer membrane"/>
    <property type="evidence" value="ECO:0007669"/>
    <property type="project" value="UniProtKB-SubCell"/>
</dbReference>
<dbReference type="Gene3D" id="2.40.170.20">
    <property type="entry name" value="TonB-dependent receptor, beta-barrel domain"/>
    <property type="match status" value="1"/>
</dbReference>
<evidence type="ECO:0000256" key="3">
    <source>
        <dbReference type="ARBA" id="ARBA00022452"/>
    </source>
</evidence>
<dbReference type="EMBL" id="CP119311">
    <property type="protein sequence ID" value="WEK36355.1"/>
    <property type="molecule type" value="Genomic_DNA"/>
</dbReference>
<dbReference type="Gene3D" id="2.170.130.10">
    <property type="entry name" value="TonB-dependent receptor, plug domain"/>
    <property type="match status" value="1"/>
</dbReference>
<keyword evidence="5 7" id="KW-0472">Membrane</keyword>
<dbReference type="InterPro" id="IPR039426">
    <property type="entry name" value="TonB-dep_rcpt-like"/>
</dbReference>
<evidence type="ECO:0000256" key="1">
    <source>
        <dbReference type="ARBA" id="ARBA00004571"/>
    </source>
</evidence>
<dbReference type="InterPro" id="IPR036942">
    <property type="entry name" value="Beta-barrel_TonB_sf"/>
</dbReference>
<evidence type="ECO:0000256" key="7">
    <source>
        <dbReference type="PROSITE-ProRule" id="PRU01360"/>
    </source>
</evidence>
<dbReference type="InterPro" id="IPR023996">
    <property type="entry name" value="TonB-dep_OMP_SusC/RagA"/>
</dbReference>
<dbReference type="InterPro" id="IPR023997">
    <property type="entry name" value="TonB-dep_OMP_SusC/RagA_CS"/>
</dbReference>
<proteinExistence type="inferred from homology"/>
<keyword evidence="3 7" id="KW-1134">Transmembrane beta strand</keyword>
<accession>A0AAJ5WT87</accession>
<sequence length="1028" mass="113516">MNCSAKPWIGLLLMALLLFLLPGIRLHAQTKTTLVRGIVTSNKSEPLANVSVEVRNKKTNFTAGATTDSAGVFSFSRLPSGGPYSFSFTIVGYEPQVLSGYTVKEDATLALVVELKESAVSMDQVLVIGYGTQKKRDVTGSVSTIGPKDIGGRQTVQVSEALQGGIAGVSVTRSNGAPGAGSSILIRGITTIGNNAPLYIVDGVQVSNIDNVNPNDIENITVLKDAASAAIYGSRAAAGVVLVTTRRAKDGQSSFEYNYEYGIQRATALPKYVSAPEYMRYFNEQATNDGAAAGPYKQDFIDHFADSNRLHPDVFPFANTDWQDLILSRKSAPRQRHDLVFTAGTGKIKTKASLGYTKSDAFYVNNTYERYLFRVNNDLQINRKLGVNLDVSYKHTDVLNPVTNPISESRLMPAIYDDYYANGQYALGKDGRNPIAQLKEGGTVNNLYNQVMGRLAFTFKPVEGLVLTALVSPTFDFDRTKQFSKRLLFNNPDGSPSGFSNQARTTLTENRISNLFLTGQFLADYTRDFKGGHNAGLLLGYEELFNANDSLMASRSGFPLTAFPYLNSGSTELRDNSGNATESGLRSFFGRLKYDYKNKYYVQVNMRYDKSSRFGASYRGALFPSVSAGWTVSEEGFLRNIDWLSYLKIRGSYGEVGNERIGDYPYQATLSFTNALFYQNNVLTPQTGAAQQEYAVENISWETTRTSDIGLDAAFLNNRLTVAADYYEKRTYDILLKLDIPLYLGYDKPNQNAGVLNVKGWELEVGWRDRAGKLGYSVAFNISDARSTIRDLKGTVLNANGPQSGFVGSEYNEWFGYRAAGLYQSDGDTVGSPKLNANVSAGDVRYLDVNKDGKITPDDKVLLGGSLPRYLYGGNIRLDYAGFDLGLVFQGVGKKLSRLPDEIARPFGEAFGNIPVEMVGNFWSKNNPATQNLAAHYPRLSTRSLNNNYELSDFWLINGSYFRVKNITLGYMLKQDLLKKLGVYSLRVYLSGNDLFAIHHFPKYWDPELANASYPIVRTFMAGASIRF</sequence>
<dbReference type="InterPro" id="IPR012910">
    <property type="entry name" value="Plug_dom"/>
</dbReference>
<feature type="domain" description="TonB-dependent receptor plug" evidence="8">
    <location>
        <begin position="134"/>
        <end position="240"/>
    </location>
</feature>
<comment type="similarity">
    <text evidence="7">Belongs to the TonB-dependent receptor family.</text>
</comment>
<dbReference type="Gene3D" id="2.60.40.1120">
    <property type="entry name" value="Carboxypeptidase-like, regulatory domain"/>
    <property type="match status" value="1"/>
</dbReference>
<dbReference type="NCBIfam" id="TIGR04057">
    <property type="entry name" value="SusC_RagA_signa"/>
    <property type="match status" value="1"/>
</dbReference>
<evidence type="ECO:0000259" key="8">
    <source>
        <dbReference type="Pfam" id="PF07715"/>
    </source>
</evidence>
<dbReference type="InterPro" id="IPR008969">
    <property type="entry name" value="CarboxyPept-like_regulatory"/>
</dbReference>
<evidence type="ECO:0000313" key="9">
    <source>
        <dbReference type="EMBL" id="WEK36355.1"/>
    </source>
</evidence>
<name>A0AAJ5WT87_9BACT</name>
<dbReference type="PROSITE" id="PS52016">
    <property type="entry name" value="TONB_DEPENDENT_REC_3"/>
    <property type="match status" value="1"/>
</dbReference>
<evidence type="ECO:0000313" key="10">
    <source>
        <dbReference type="Proteomes" id="UP001220610"/>
    </source>
</evidence>
<dbReference type="NCBIfam" id="TIGR04056">
    <property type="entry name" value="OMP_RagA_SusC"/>
    <property type="match status" value="1"/>
</dbReference>
<keyword evidence="9" id="KW-0675">Receptor</keyword>
<reference evidence="9" key="1">
    <citation type="submission" date="2023-03" db="EMBL/GenBank/DDBJ databases">
        <title>Andean soil-derived lignocellulolytic bacterial consortium as a source of novel taxa and putative plastic-active enzymes.</title>
        <authorList>
            <person name="Diaz-Garcia L."/>
            <person name="Chuvochina M."/>
            <person name="Feuerriegel G."/>
            <person name="Bunk B."/>
            <person name="Sproer C."/>
            <person name="Streit W.R."/>
            <person name="Rodriguez L.M."/>
            <person name="Overmann J."/>
            <person name="Jimenez D.J."/>
        </authorList>
    </citation>
    <scope>NUCLEOTIDE SEQUENCE</scope>
    <source>
        <strain evidence="9">MAG 7</strain>
    </source>
</reference>
<gene>
    <name evidence="9" type="ORF">P0Y53_02480</name>
</gene>
<organism evidence="9 10">
    <name type="scientific">Candidatus Pseudobacter hemicellulosilyticus</name>
    <dbReference type="NCBI Taxonomy" id="3121375"/>
    <lineage>
        <taxon>Bacteria</taxon>
        <taxon>Pseudomonadati</taxon>
        <taxon>Bacteroidota</taxon>
        <taxon>Chitinophagia</taxon>
        <taxon>Chitinophagales</taxon>
        <taxon>Chitinophagaceae</taxon>
        <taxon>Pseudobacter</taxon>
    </lineage>
</organism>
<dbReference type="SUPFAM" id="SSF49464">
    <property type="entry name" value="Carboxypeptidase regulatory domain-like"/>
    <property type="match status" value="1"/>
</dbReference>
<dbReference type="InterPro" id="IPR037066">
    <property type="entry name" value="Plug_dom_sf"/>
</dbReference>
<evidence type="ECO:0000256" key="5">
    <source>
        <dbReference type="ARBA" id="ARBA00023136"/>
    </source>
</evidence>
<dbReference type="SUPFAM" id="SSF56935">
    <property type="entry name" value="Porins"/>
    <property type="match status" value="1"/>
</dbReference>